<dbReference type="InterPro" id="IPR008490">
    <property type="entry name" value="Transposase_InsH_N"/>
</dbReference>
<dbReference type="Proteomes" id="UP000434044">
    <property type="component" value="Unassembled WGS sequence"/>
</dbReference>
<organism evidence="4 5">
    <name type="scientific">Allochromatium palmeri</name>
    <dbReference type="NCBI Taxonomy" id="231048"/>
    <lineage>
        <taxon>Bacteria</taxon>
        <taxon>Pseudomonadati</taxon>
        <taxon>Pseudomonadota</taxon>
        <taxon>Gammaproteobacteria</taxon>
        <taxon>Chromatiales</taxon>
        <taxon>Chromatiaceae</taxon>
        <taxon>Allochromatium</taxon>
    </lineage>
</organism>
<dbReference type="PANTHER" id="PTHR33408:SF4">
    <property type="entry name" value="TRANSPOSASE DDE DOMAIN-CONTAINING PROTEIN"/>
    <property type="match status" value="1"/>
</dbReference>
<dbReference type="EMBL" id="WNKT01000118">
    <property type="protein sequence ID" value="MTW23242.1"/>
    <property type="molecule type" value="Genomic_DNA"/>
</dbReference>
<dbReference type="Pfam" id="PF01609">
    <property type="entry name" value="DDE_Tnp_1"/>
    <property type="match status" value="1"/>
</dbReference>
<evidence type="ECO:0000259" key="2">
    <source>
        <dbReference type="Pfam" id="PF01609"/>
    </source>
</evidence>
<protein>
    <submittedName>
        <fullName evidence="4">IS1182 family transposase</fullName>
    </submittedName>
</protein>
<dbReference type="RefSeq" id="WP_155451774.1">
    <property type="nucleotide sequence ID" value="NZ_WNKT01000118.1"/>
</dbReference>
<gene>
    <name evidence="4" type="ORF">GJ668_19665</name>
</gene>
<evidence type="ECO:0000256" key="1">
    <source>
        <dbReference type="SAM" id="MobiDB-lite"/>
    </source>
</evidence>
<dbReference type="GO" id="GO:0004803">
    <property type="term" value="F:transposase activity"/>
    <property type="evidence" value="ECO:0007669"/>
    <property type="project" value="InterPro"/>
</dbReference>
<comment type="caution">
    <text evidence="4">The sequence shown here is derived from an EMBL/GenBank/DDBJ whole genome shotgun (WGS) entry which is preliminary data.</text>
</comment>
<dbReference type="InterPro" id="IPR002559">
    <property type="entry name" value="Transposase_11"/>
</dbReference>
<evidence type="ECO:0000313" key="5">
    <source>
        <dbReference type="Proteomes" id="UP000434044"/>
    </source>
</evidence>
<evidence type="ECO:0000313" key="4">
    <source>
        <dbReference type="EMBL" id="MTW23242.1"/>
    </source>
</evidence>
<feature type="domain" description="Transposase InsH N-terminal" evidence="3">
    <location>
        <begin position="18"/>
        <end position="109"/>
    </location>
</feature>
<proteinExistence type="predicted"/>
<reference evidence="4 5" key="1">
    <citation type="submission" date="2019-11" db="EMBL/GenBank/DDBJ databases">
        <title>Whole-genome sequence of the anaerobic purple sulfur bacterium Allochromatium palmeri DSM 15591.</title>
        <authorList>
            <person name="Kyndt J.A."/>
            <person name="Meyer T.E."/>
        </authorList>
    </citation>
    <scope>NUCLEOTIDE SEQUENCE [LARGE SCALE GENOMIC DNA]</scope>
    <source>
        <strain evidence="4 5">DSM 15591</strain>
    </source>
</reference>
<dbReference type="PANTHER" id="PTHR33408">
    <property type="entry name" value="TRANSPOSASE"/>
    <property type="match status" value="1"/>
</dbReference>
<dbReference type="GO" id="GO:0003677">
    <property type="term" value="F:DNA binding"/>
    <property type="evidence" value="ECO:0007669"/>
    <property type="project" value="InterPro"/>
</dbReference>
<evidence type="ECO:0000259" key="3">
    <source>
        <dbReference type="Pfam" id="PF05598"/>
    </source>
</evidence>
<sequence>MPNFRPIDRDLPLELPLSLQDWLPEGHLARYVVEVVEALDLSALVQAYSGRGSAPYHPAMMLSLLIYGYATGCYSSRKIELATFDSVAFRFIACNQHPDHDTLATFRERFRVEFEAVFVQVLEVARANQLSRFGRVSLDGTKIHANASRHSALSYGHAERIEAQLQAEVQELMALAEQADGRNVPDGMSVPEELTRREARLGAIAEAKRQIEARAAERYAREQAAYEAKLAARAAKAAARGRKPGGKAPKAPSPEPRADDQINLTDEESRLMHVAGGGFEQCYNAQAVVDTESMLVMVAQVTQAANDKEQVAPLLERVQALPEGLSQPEECVADNGYFSERNVEVCEAAGIAPLIAMKREDHHPHWSARFDEPEAVPPEATPVSHMAHRLKTRTGRAAYALRKQTVEPVFGIIKSVMGFRQFLTRGLQNVQGEWTLVCLAWNLKRMAVLRPQ</sequence>
<dbReference type="GO" id="GO:0006313">
    <property type="term" value="P:DNA transposition"/>
    <property type="evidence" value="ECO:0007669"/>
    <property type="project" value="InterPro"/>
</dbReference>
<name>A0A6N8EFZ2_9GAMM</name>
<feature type="domain" description="Transposase IS4-like" evidence="2">
    <location>
        <begin position="276"/>
        <end position="443"/>
    </location>
</feature>
<dbReference type="InterPro" id="IPR047629">
    <property type="entry name" value="IS1182_transpos"/>
</dbReference>
<accession>A0A6N8EFZ2</accession>
<feature type="region of interest" description="Disordered" evidence="1">
    <location>
        <begin position="237"/>
        <end position="260"/>
    </location>
</feature>
<dbReference type="Pfam" id="PF05598">
    <property type="entry name" value="DUF772"/>
    <property type="match status" value="1"/>
</dbReference>
<dbReference type="NCBIfam" id="NF033551">
    <property type="entry name" value="transpos_IS1182"/>
    <property type="match status" value="1"/>
</dbReference>
<dbReference type="AlphaFoldDB" id="A0A6N8EFZ2"/>
<keyword evidence="5" id="KW-1185">Reference proteome</keyword>
<dbReference type="OrthoDB" id="5752538at2"/>